<dbReference type="GO" id="GO:0005778">
    <property type="term" value="C:peroxisomal membrane"/>
    <property type="evidence" value="ECO:0007669"/>
    <property type="project" value="UniProtKB-SubCell"/>
</dbReference>
<proteinExistence type="inferred from homology"/>
<dbReference type="PANTHER" id="PTHR48178:SF1">
    <property type="entry name" value="PEROXISOME BIOGENESIS FACTOR 2"/>
    <property type="match status" value="1"/>
</dbReference>
<keyword evidence="14" id="KW-0576">Peroxisome</keyword>
<comment type="subcellular location">
    <subcellularLocation>
        <location evidence="1">Peroxisome membrane</location>
        <topology evidence="1">Multi-pass membrane protein</topology>
    </subcellularLocation>
</comment>
<evidence type="ECO:0000313" key="16">
    <source>
        <dbReference type="Proteomes" id="UP001314263"/>
    </source>
</evidence>
<keyword evidence="5" id="KW-0808">Transferase</keyword>
<sequence>MRDVAIMRASQLDAARLDEELTAMLKEHFIRIFGLFQPRIISALQPELGLLLDFLVIYSAFTK</sequence>
<gene>
    <name evidence="15" type="ORF">CVIRNUC_005414</name>
</gene>
<keyword evidence="13" id="KW-0472">Membrane</keyword>
<evidence type="ECO:0000256" key="11">
    <source>
        <dbReference type="ARBA" id="ARBA00022927"/>
    </source>
</evidence>
<dbReference type="Proteomes" id="UP001314263">
    <property type="component" value="Unassembled WGS sequence"/>
</dbReference>
<name>A0AAV1I4C7_9CHLO</name>
<comment type="caution">
    <text evidence="15">The sequence shown here is derived from an EMBL/GenBank/DDBJ whole genome shotgun (WGS) entry which is preliminary data.</text>
</comment>
<evidence type="ECO:0000256" key="10">
    <source>
        <dbReference type="ARBA" id="ARBA00022833"/>
    </source>
</evidence>
<organism evidence="15 16">
    <name type="scientific">Coccomyxa viridis</name>
    <dbReference type="NCBI Taxonomy" id="1274662"/>
    <lineage>
        <taxon>Eukaryota</taxon>
        <taxon>Viridiplantae</taxon>
        <taxon>Chlorophyta</taxon>
        <taxon>core chlorophytes</taxon>
        <taxon>Trebouxiophyceae</taxon>
        <taxon>Trebouxiophyceae incertae sedis</taxon>
        <taxon>Coccomyxaceae</taxon>
        <taxon>Coccomyxa</taxon>
    </lineage>
</organism>
<protein>
    <submittedName>
        <fullName evidence="15">Uncharacterized protein</fullName>
    </submittedName>
</protein>
<keyword evidence="8" id="KW-0863">Zinc-finger</keyword>
<dbReference type="GO" id="GO:0016558">
    <property type="term" value="P:protein import into peroxisome matrix"/>
    <property type="evidence" value="ECO:0007669"/>
    <property type="project" value="InterPro"/>
</dbReference>
<evidence type="ECO:0000256" key="14">
    <source>
        <dbReference type="ARBA" id="ARBA00023140"/>
    </source>
</evidence>
<evidence type="ECO:0000256" key="3">
    <source>
        <dbReference type="ARBA" id="ARBA00008704"/>
    </source>
</evidence>
<dbReference type="EMBL" id="CAUYUE010000006">
    <property type="protein sequence ID" value="CAK0781587.1"/>
    <property type="molecule type" value="Genomic_DNA"/>
</dbReference>
<comment type="pathway">
    <text evidence="2">Protein modification; protein ubiquitination.</text>
</comment>
<keyword evidence="12" id="KW-1133">Transmembrane helix</keyword>
<evidence type="ECO:0000256" key="13">
    <source>
        <dbReference type="ARBA" id="ARBA00023136"/>
    </source>
</evidence>
<keyword evidence="9" id="KW-0833">Ubl conjugation pathway</keyword>
<evidence type="ECO:0000256" key="5">
    <source>
        <dbReference type="ARBA" id="ARBA00022679"/>
    </source>
</evidence>
<evidence type="ECO:0000256" key="9">
    <source>
        <dbReference type="ARBA" id="ARBA00022786"/>
    </source>
</evidence>
<evidence type="ECO:0000313" key="15">
    <source>
        <dbReference type="EMBL" id="CAK0781587.1"/>
    </source>
</evidence>
<dbReference type="InterPro" id="IPR025654">
    <property type="entry name" value="PEX2/10"/>
</dbReference>
<evidence type="ECO:0000256" key="1">
    <source>
        <dbReference type="ARBA" id="ARBA00004585"/>
    </source>
</evidence>
<evidence type="ECO:0000256" key="8">
    <source>
        <dbReference type="ARBA" id="ARBA00022771"/>
    </source>
</evidence>
<dbReference type="GO" id="GO:0008270">
    <property type="term" value="F:zinc ion binding"/>
    <property type="evidence" value="ECO:0007669"/>
    <property type="project" value="UniProtKB-KW"/>
</dbReference>
<keyword evidence="4" id="KW-0813">Transport</keyword>
<comment type="similarity">
    <text evidence="3">Belongs to the pex2/pex10/pex12 family.</text>
</comment>
<keyword evidence="11" id="KW-0653">Protein transport</keyword>
<keyword evidence="7" id="KW-0479">Metal-binding</keyword>
<evidence type="ECO:0000256" key="12">
    <source>
        <dbReference type="ARBA" id="ARBA00022989"/>
    </source>
</evidence>
<dbReference type="GO" id="GO:0016740">
    <property type="term" value="F:transferase activity"/>
    <property type="evidence" value="ECO:0007669"/>
    <property type="project" value="UniProtKB-KW"/>
</dbReference>
<evidence type="ECO:0000256" key="6">
    <source>
        <dbReference type="ARBA" id="ARBA00022692"/>
    </source>
</evidence>
<accession>A0AAV1I4C7</accession>
<reference evidence="15 16" key="1">
    <citation type="submission" date="2023-10" db="EMBL/GenBank/DDBJ databases">
        <authorList>
            <person name="Maclean D."/>
            <person name="Macfadyen A."/>
        </authorList>
    </citation>
    <scope>NUCLEOTIDE SEQUENCE [LARGE SCALE GENOMIC DNA]</scope>
</reference>
<keyword evidence="10" id="KW-0862">Zinc</keyword>
<keyword evidence="16" id="KW-1185">Reference proteome</keyword>
<evidence type="ECO:0000256" key="2">
    <source>
        <dbReference type="ARBA" id="ARBA00004906"/>
    </source>
</evidence>
<keyword evidence="6" id="KW-0812">Transmembrane</keyword>
<evidence type="ECO:0000256" key="4">
    <source>
        <dbReference type="ARBA" id="ARBA00022448"/>
    </source>
</evidence>
<dbReference type="PANTHER" id="PTHR48178">
    <property type="entry name" value="PEROXISOME BIOGENESIS FACTOR 2"/>
    <property type="match status" value="1"/>
</dbReference>
<dbReference type="AlphaFoldDB" id="A0AAV1I4C7"/>
<evidence type="ECO:0000256" key="7">
    <source>
        <dbReference type="ARBA" id="ARBA00022723"/>
    </source>
</evidence>